<dbReference type="SUPFAM" id="SSF47384">
    <property type="entry name" value="Homodimeric domain of signal transducing histidine kinase"/>
    <property type="match status" value="1"/>
</dbReference>
<dbReference type="SUPFAM" id="SSF55785">
    <property type="entry name" value="PYP-like sensor domain (PAS domain)"/>
    <property type="match status" value="1"/>
</dbReference>
<dbReference type="PROSITE" id="PS50885">
    <property type="entry name" value="HAMP"/>
    <property type="match status" value="1"/>
</dbReference>
<evidence type="ECO:0000313" key="19">
    <source>
        <dbReference type="Proteomes" id="UP000002318"/>
    </source>
</evidence>
<dbReference type="InterPro" id="IPR003660">
    <property type="entry name" value="HAMP_dom"/>
</dbReference>
<keyword evidence="14" id="KW-1133">Transmembrane helix</keyword>
<keyword evidence="9 18" id="KW-0418">Kinase</keyword>
<dbReference type="Pfam" id="PF00672">
    <property type="entry name" value="HAMP"/>
    <property type="match status" value="1"/>
</dbReference>
<feature type="domain" description="HAMP" evidence="17">
    <location>
        <begin position="194"/>
        <end position="246"/>
    </location>
</feature>
<feature type="domain" description="Histidine kinase" evidence="15">
    <location>
        <begin position="382"/>
        <end position="602"/>
    </location>
</feature>
<evidence type="ECO:0000256" key="9">
    <source>
        <dbReference type="ARBA" id="ARBA00022777"/>
    </source>
</evidence>
<evidence type="ECO:0000256" key="6">
    <source>
        <dbReference type="ARBA" id="ARBA00022553"/>
    </source>
</evidence>
<dbReference type="EMBL" id="CP002116">
    <property type="protein sequence ID" value="ADK80823.1"/>
    <property type="molecule type" value="Genomic_DNA"/>
</dbReference>
<dbReference type="SMART" id="SM00388">
    <property type="entry name" value="HisKA"/>
    <property type="match status" value="1"/>
</dbReference>
<keyword evidence="7" id="KW-0808">Transferase</keyword>
<reference evidence="18 19" key="1">
    <citation type="journal article" date="2010" name="Stand. Genomic Sci.">
        <title>Complete genome sequence of Spirochaeta smaragdinae type strain (SEBR 4228).</title>
        <authorList>
            <person name="Mavromatis K."/>
            <person name="Yasawong M."/>
            <person name="Chertkov O."/>
            <person name="Lapidus A."/>
            <person name="Lucas S."/>
            <person name="Nolan M."/>
            <person name="Del Rio T.G."/>
            <person name="Tice H."/>
            <person name="Cheng J.F."/>
            <person name="Pitluck S."/>
            <person name="Liolios K."/>
            <person name="Ivanova N."/>
            <person name="Tapia R."/>
            <person name="Han C."/>
            <person name="Bruce D."/>
            <person name="Goodwin L."/>
            <person name="Pati A."/>
            <person name="Chen A."/>
            <person name="Palaniappan K."/>
            <person name="Land M."/>
            <person name="Hauser L."/>
            <person name="Chang Y.J."/>
            <person name="Jeffries C.D."/>
            <person name="Detter J.C."/>
            <person name="Rohde M."/>
            <person name="Brambilla E."/>
            <person name="Spring S."/>
            <person name="Goker M."/>
            <person name="Sikorski J."/>
            <person name="Woyke T."/>
            <person name="Bristow J."/>
            <person name="Eisen J.A."/>
            <person name="Markowitz V."/>
            <person name="Hugenholtz P."/>
            <person name="Klenk H.P."/>
            <person name="Kyrpides N.C."/>
        </authorList>
    </citation>
    <scope>NUCLEOTIDE SEQUENCE [LARGE SCALE GENOMIC DNA]</scope>
    <source>
        <strain evidence="19">DSM 11293 / JCM 15392 / SEBR 4228</strain>
    </source>
</reference>
<dbReference type="InterPro" id="IPR036097">
    <property type="entry name" value="HisK_dim/P_sf"/>
</dbReference>
<evidence type="ECO:0000256" key="10">
    <source>
        <dbReference type="ARBA" id="ARBA00022840"/>
    </source>
</evidence>
<keyword evidence="12 14" id="KW-0472">Membrane</keyword>
<dbReference type="GO" id="GO:0006355">
    <property type="term" value="P:regulation of DNA-templated transcription"/>
    <property type="evidence" value="ECO:0007669"/>
    <property type="project" value="InterPro"/>
</dbReference>
<evidence type="ECO:0000259" key="16">
    <source>
        <dbReference type="PROSITE" id="PS50112"/>
    </source>
</evidence>
<dbReference type="PRINTS" id="PR00344">
    <property type="entry name" value="BCTRLSENSOR"/>
</dbReference>
<gene>
    <name evidence="18" type="ordered locus">Spirs_1696</name>
</gene>
<dbReference type="SMART" id="SM00304">
    <property type="entry name" value="HAMP"/>
    <property type="match status" value="1"/>
</dbReference>
<evidence type="ECO:0000256" key="3">
    <source>
        <dbReference type="ARBA" id="ARBA00004314"/>
    </source>
</evidence>
<dbReference type="RefSeq" id="WP_013254287.1">
    <property type="nucleotide sequence ID" value="NC_014364.1"/>
</dbReference>
<dbReference type="GO" id="GO:0005886">
    <property type="term" value="C:plasma membrane"/>
    <property type="evidence" value="ECO:0007669"/>
    <property type="project" value="UniProtKB-SubCell"/>
</dbReference>
<dbReference type="eggNOG" id="COG5002">
    <property type="taxonomic scope" value="Bacteria"/>
</dbReference>
<dbReference type="GO" id="GO:0004721">
    <property type="term" value="F:phosphoprotein phosphatase activity"/>
    <property type="evidence" value="ECO:0007669"/>
    <property type="project" value="TreeGrafter"/>
</dbReference>
<keyword evidence="14" id="KW-0812">Transmembrane</keyword>
<evidence type="ECO:0000259" key="17">
    <source>
        <dbReference type="PROSITE" id="PS50885"/>
    </source>
</evidence>
<dbReference type="SMART" id="SM00387">
    <property type="entry name" value="HATPase_c"/>
    <property type="match status" value="1"/>
</dbReference>
<evidence type="ECO:0000256" key="4">
    <source>
        <dbReference type="ARBA" id="ARBA00012438"/>
    </source>
</evidence>
<dbReference type="Pfam" id="PF02518">
    <property type="entry name" value="HATPase_c"/>
    <property type="match status" value="1"/>
</dbReference>
<dbReference type="Gene3D" id="3.30.450.20">
    <property type="entry name" value="PAS domain"/>
    <property type="match status" value="1"/>
</dbReference>
<dbReference type="GO" id="GO:0045121">
    <property type="term" value="C:membrane raft"/>
    <property type="evidence" value="ECO:0007669"/>
    <property type="project" value="UniProtKB-SubCell"/>
</dbReference>
<sequence>MVLSKRRSVLSYMFPPLVLLFLLLAVSVAFFSFRNFRQLIFQEQYHRLETAGELLLTALPFENGELETKAKEVTRKIGPDSPFRVTFIKPDGSVFADSHEDPLVMENHAHRVEIRQAIRGEASFSLRKSPTLAISMLYYAFPIDDAAGKVIAVLRLSLPEANVKKLLAAAALSITIITALLLGLAVAAMVAVSRKITVPLAAISKSASAYARFDFSQPIHVDGPAEIVNTADALQKMAQALTSRIDEVTRQKQELEAVLTGMNEAVIVLDRNLVITEINPAAARLVSSSYDPVIGKSLIQVMRNTELNTFAQEALVARGVRQCSLVIPGEAKEIHLQVNASTIEAVTADKNSRYPQQRLILVMNDITTLKQLERMRKEFVANVSHELKTPITSIKGFVETLLDGAIDDRENAFRFLTIVQNQTTRLGNIIDDLLTLSRLEQNDEESGISMEKIPLCHPVNEAISICQGRADEKSIDIHVECDRELEILGNGHLIEQAVVNLVDNAVKYCPEGSVVLVRCEREEDRRILLVVQDNGPGIPEADQERIFERFYRVEKARSRDMGGTGLGLAIVKHIMLLHGGTVALESSRGEGASFLLRFPALPS</sequence>
<dbReference type="PROSITE" id="PS50112">
    <property type="entry name" value="PAS"/>
    <property type="match status" value="1"/>
</dbReference>
<dbReference type="CDD" id="cd00075">
    <property type="entry name" value="HATPase"/>
    <property type="match status" value="1"/>
</dbReference>
<dbReference type="InterPro" id="IPR004358">
    <property type="entry name" value="Sig_transdc_His_kin-like_C"/>
</dbReference>
<keyword evidence="6" id="KW-0597">Phosphoprotein</keyword>
<dbReference type="InterPro" id="IPR036890">
    <property type="entry name" value="HATPase_C_sf"/>
</dbReference>
<feature type="domain" description="PAS" evidence="16">
    <location>
        <begin position="251"/>
        <end position="299"/>
    </location>
</feature>
<dbReference type="InterPro" id="IPR000014">
    <property type="entry name" value="PAS"/>
</dbReference>
<proteinExistence type="predicted"/>
<feature type="coiled-coil region" evidence="13">
    <location>
        <begin position="231"/>
        <end position="265"/>
    </location>
</feature>
<feature type="transmembrane region" description="Helical" evidence="14">
    <location>
        <begin position="166"/>
        <end position="192"/>
    </location>
</feature>
<dbReference type="InterPro" id="IPR013767">
    <property type="entry name" value="PAS_fold"/>
</dbReference>
<dbReference type="InterPro" id="IPR035965">
    <property type="entry name" value="PAS-like_dom_sf"/>
</dbReference>
<dbReference type="KEGG" id="ssm:Spirs_1696"/>
<dbReference type="InterPro" id="IPR050351">
    <property type="entry name" value="BphY/WalK/GraS-like"/>
</dbReference>
<dbReference type="GO" id="GO:0005524">
    <property type="term" value="F:ATP binding"/>
    <property type="evidence" value="ECO:0007669"/>
    <property type="project" value="UniProtKB-KW"/>
</dbReference>
<dbReference type="InterPro" id="IPR003661">
    <property type="entry name" value="HisK_dim/P_dom"/>
</dbReference>
<dbReference type="SUPFAM" id="SSF55874">
    <property type="entry name" value="ATPase domain of HSP90 chaperone/DNA topoisomerase II/histidine kinase"/>
    <property type="match status" value="1"/>
</dbReference>
<keyword evidence="8" id="KW-0547">Nucleotide-binding</keyword>
<evidence type="ECO:0000256" key="5">
    <source>
        <dbReference type="ARBA" id="ARBA00022475"/>
    </source>
</evidence>
<dbReference type="InterPro" id="IPR005467">
    <property type="entry name" value="His_kinase_dom"/>
</dbReference>
<dbReference type="SMART" id="SM00091">
    <property type="entry name" value="PAS"/>
    <property type="match status" value="1"/>
</dbReference>
<dbReference type="Gene3D" id="3.30.565.10">
    <property type="entry name" value="Histidine kinase-like ATPase, C-terminal domain"/>
    <property type="match status" value="1"/>
</dbReference>
<accession>E1R658</accession>
<evidence type="ECO:0000256" key="2">
    <source>
        <dbReference type="ARBA" id="ARBA00004236"/>
    </source>
</evidence>
<dbReference type="PROSITE" id="PS50109">
    <property type="entry name" value="HIS_KIN"/>
    <property type="match status" value="1"/>
</dbReference>
<evidence type="ECO:0000256" key="11">
    <source>
        <dbReference type="ARBA" id="ARBA00023012"/>
    </source>
</evidence>
<dbReference type="STRING" id="573413.Spirs_1696"/>
<dbReference type="EC" id="2.7.13.3" evidence="4"/>
<feature type="transmembrane region" description="Helical" evidence="14">
    <location>
        <begin position="12"/>
        <end position="33"/>
    </location>
</feature>
<dbReference type="GO" id="GO:0016036">
    <property type="term" value="P:cellular response to phosphate starvation"/>
    <property type="evidence" value="ECO:0007669"/>
    <property type="project" value="TreeGrafter"/>
</dbReference>
<dbReference type="CDD" id="cd00082">
    <property type="entry name" value="HisKA"/>
    <property type="match status" value="1"/>
</dbReference>
<evidence type="ECO:0000256" key="12">
    <source>
        <dbReference type="ARBA" id="ARBA00023136"/>
    </source>
</evidence>
<organism evidence="18 19">
    <name type="scientific">Sediminispirochaeta smaragdinae (strain DSM 11293 / JCM 15392 / SEBR 4228)</name>
    <name type="common">Spirochaeta smaragdinae</name>
    <dbReference type="NCBI Taxonomy" id="573413"/>
    <lineage>
        <taxon>Bacteria</taxon>
        <taxon>Pseudomonadati</taxon>
        <taxon>Spirochaetota</taxon>
        <taxon>Spirochaetia</taxon>
        <taxon>Spirochaetales</taxon>
        <taxon>Spirochaetaceae</taxon>
        <taxon>Sediminispirochaeta</taxon>
    </lineage>
</organism>
<keyword evidence="10" id="KW-0067">ATP-binding</keyword>
<evidence type="ECO:0000256" key="14">
    <source>
        <dbReference type="SAM" id="Phobius"/>
    </source>
</evidence>
<comment type="subcellular location">
    <subcellularLocation>
        <location evidence="2">Cell membrane</location>
    </subcellularLocation>
    <subcellularLocation>
        <location evidence="3">Membrane raft</location>
        <topology evidence="3">Multi-pass membrane protein</topology>
    </subcellularLocation>
</comment>
<dbReference type="AlphaFoldDB" id="E1R658"/>
<dbReference type="Pfam" id="PF00989">
    <property type="entry name" value="PAS"/>
    <property type="match status" value="1"/>
</dbReference>
<keyword evidence="5" id="KW-1003">Cell membrane</keyword>
<dbReference type="CDD" id="cd06225">
    <property type="entry name" value="HAMP"/>
    <property type="match status" value="1"/>
</dbReference>
<dbReference type="PANTHER" id="PTHR45453:SF1">
    <property type="entry name" value="PHOSPHATE REGULON SENSOR PROTEIN PHOR"/>
    <property type="match status" value="1"/>
</dbReference>
<evidence type="ECO:0000313" key="18">
    <source>
        <dbReference type="EMBL" id="ADK80823.1"/>
    </source>
</evidence>
<dbReference type="FunFam" id="1.10.287.130:FF:000001">
    <property type="entry name" value="Two-component sensor histidine kinase"/>
    <property type="match status" value="1"/>
</dbReference>
<dbReference type="OrthoDB" id="9813151at2"/>
<dbReference type="Gene3D" id="1.10.287.130">
    <property type="match status" value="1"/>
</dbReference>
<name>E1R658_SEDSS</name>
<dbReference type="FunFam" id="3.30.565.10:FF:000023">
    <property type="entry name" value="PAS domain-containing sensor histidine kinase"/>
    <property type="match status" value="1"/>
</dbReference>
<evidence type="ECO:0000256" key="7">
    <source>
        <dbReference type="ARBA" id="ARBA00022679"/>
    </source>
</evidence>
<evidence type="ECO:0000256" key="13">
    <source>
        <dbReference type="SAM" id="Coils"/>
    </source>
</evidence>
<keyword evidence="19" id="KW-1185">Reference proteome</keyword>
<dbReference type="Gene3D" id="6.10.340.10">
    <property type="match status" value="1"/>
</dbReference>
<evidence type="ECO:0000256" key="8">
    <source>
        <dbReference type="ARBA" id="ARBA00022741"/>
    </source>
</evidence>
<dbReference type="InterPro" id="IPR003594">
    <property type="entry name" value="HATPase_dom"/>
</dbReference>
<comment type="catalytic activity">
    <reaction evidence="1">
        <text>ATP + protein L-histidine = ADP + protein N-phospho-L-histidine.</text>
        <dbReference type="EC" id="2.7.13.3"/>
    </reaction>
</comment>
<dbReference type="Pfam" id="PF00512">
    <property type="entry name" value="HisKA"/>
    <property type="match status" value="1"/>
</dbReference>
<protein>
    <recommendedName>
        <fullName evidence="4">histidine kinase</fullName>
        <ecNumber evidence="4">2.7.13.3</ecNumber>
    </recommendedName>
</protein>
<dbReference type="Proteomes" id="UP000002318">
    <property type="component" value="Chromosome"/>
</dbReference>
<evidence type="ECO:0000259" key="15">
    <source>
        <dbReference type="PROSITE" id="PS50109"/>
    </source>
</evidence>
<dbReference type="PANTHER" id="PTHR45453">
    <property type="entry name" value="PHOSPHATE REGULON SENSOR PROTEIN PHOR"/>
    <property type="match status" value="1"/>
</dbReference>
<dbReference type="GO" id="GO:0000155">
    <property type="term" value="F:phosphorelay sensor kinase activity"/>
    <property type="evidence" value="ECO:0007669"/>
    <property type="project" value="InterPro"/>
</dbReference>
<dbReference type="CDD" id="cd00130">
    <property type="entry name" value="PAS"/>
    <property type="match status" value="1"/>
</dbReference>
<evidence type="ECO:0000256" key="1">
    <source>
        <dbReference type="ARBA" id="ARBA00000085"/>
    </source>
</evidence>
<keyword evidence="11" id="KW-0902">Two-component regulatory system</keyword>
<keyword evidence="13" id="KW-0175">Coiled coil</keyword>
<dbReference type="HOGENOM" id="CLU_000445_89_2_12"/>